<evidence type="ECO:0000256" key="1">
    <source>
        <dbReference type="SAM" id="MobiDB-lite"/>
    </source>
</evidence>
<evidence type="ECO:0000313" key="2">
    <source>
        <dbReference type="EMBL" id="PAN11400.1"/>
    </source>
</evidence>
<dbReference type="Gramene" id="PAN11400">
    <property type="protein sequence ID" value="PAN11400"/>
    <property type="gene ID" value="PAHAL_2G165900"/>
</dbReference>
<feature type="region of interest" description="Disordered" evidence="1">
    <location>
        <begin position="1"/>
        <end position="34"/>
    </location>
</feature>
<accession>A0A2S3GYK6</accession>
<name>A0A2S3GYK6_9POAL</name>
<sequence length="124" mass="13523">MTESGNGGARRASSGHRVHDARGPARALALQRPQATGPCPCPDASCYRHPAGSPHHRVLPRRSRRPRVCPAGRRVGLLPSFPSCVHAAETTHDVSITRFLGVCWKWRHADPIELVIKQATSLIN</sequence>
<dbReference type="EMBL" id="CM008047">
    <property type="protein sequence ID" value="PAN11400.1"/>
    <property type="molecule type" value="Genomic_DNA"/>
</dbReference>
<proteinExistence type="predicted"/>
<protein>
    <submittedName>
        <fullName evidence="2">Uncharacterized protein</fullName>
    </submittedName>
</protein>
<reference evidence="2" key="1">
    <citation type="submission" date="2018-04" db="EMBL/GenBank/DDBJ databases">
        <title>WGS assembly of Panicum hallii.</title>
        <authorList>
            <person name="Lovell J."/>
            <person name="Jenkins J."/>
            <person name="Lowry D."/>
            <person name="Mamidi S."/>
            <person name="Sreedasyam A."/>
            <person name="Weng X."/>
            <person name="Barry K."/>
            <person name="Bonette J."/>
            <person name="Campitelli B."/>
            <person name="Daum C."/>
            <person name="Gordon S."/>
            <person name="Gould B."/>
            <person name="Lipzen A."/>
            <person name="Macqueen A."/>
            <person name="Palacio-Mejia J."/>
            <person name="Plott C."/>
            <person name="Shakirov E."/>
            <person name="Shu S."/>
            <person name="Yoshinaga Y."/>
            <person name="Zane M."/>
            <person name="Rokhsar D."/>
            <person name="Grimwood J."/>
            <person name="Schmutz J."/>
            <person name="Juenger T."/>
        </authorList>
    </citation>
    <scope>NUCLEOTIDE SEQUENCE [LARGE SCALE GENOMIC DNA]</scope>
    <source>
        <strain evidence="2">FIL2</strain>
    </source>
</reference>
<dbReference type="AlphaFoldDB" id="A0A2S3GYK6"/>
<dbReference type="Proteomes" id="UP000243499">
    <property type="component" value="Chromosome 2"/>
</dbReference>
<organism evidence="2">
    <name type="scientific">Panicum hallii</name>
    <dbReference type="NCBI Taxonomy" id="206008"/>
    <lineage>
        <taxon>Eukaryota</taxon>
        <taxon>Viridiplantae</taxon>
        <taxon>Streptophyta</taxon>
        <taxon>Embryophyta</taxon>
        <taxon>Tracheophyta</taxon>
        <taxon>Spermatophyta</taxon>
        <taxon>Magnoliopsida</taxon>
        <taxon>Liliopsida</taxon>
        <taxon>Poales</taxon>
        <taxon>Poaceae</taxon>
        <taxon>PACMAD clade</taxon>
        <taxon>Panicoideae</taxon>
        <taxon>Panicodae</taxon>
        <taxon>Paniceae</taxon>
        <taxon>Panicinae</taxon>
        <taxon>Panicum</taxon>
        <taxon>Panicum sect. Panicum</taxon>
    </lineage>
</organism>
<gene>
    <name evidence="2" type="ORF">PAHAL_2G165900</name>
</gene>